<accession>A0A7J8T232</accession>
<feature type="non-terminal residue" evidence="1">
    <location>
        <position position="1"/>
    </location>
</feature>
<gene>
    <name evidence="1" type="ORF">Godav_001045</name>
</gene>
<evidence type="ECO:0008006" key="3">
    <source>
        <dbReference type="Google" id="ProtNLM"/>
    </source>
</evidence>
<organism evidence="1 2">
    <name type="scientific">Gossypium davidsonii</name>
    <name type="common">Davidson's cotton</name>
    <name type="synonym">Gossypium klotzschianum subsp. davidsonii</name>
    <dbReference type="NCBI Taxonomy" id="34287"/>
    <lineage>
        <taxon>Eukaryota</taxon>
        <taxon>Viridiplantae</taxon>
        <taxon>Streptophyta</taxon>
        <taxon>Embryophyta</taxon>
        <taxon>Tracheophyta</taxon>
        <taxon>Spermatophyta</taxon>
        <taxon>Magnoliopsida</taxon>
        <taxon>eudicotyledons</taxon>
        <taxon>Gunneridae</taxon>
        <taxon>Pentapetalae</taxon>
        <taxon>rosids</taxon>
        <taxon>malvids</taxon>
        <taxon>Malvales</taxon>
        <taxon>Malvaceae</taxon>
        <taxon>Malvoideae</taxon>
        <taxon>Gossypium</taxon>
    </lineage>
</organism>
<evidence type="ECO:0000313" key="1">
    <source>
        <dbReference type="EMBL" id="MBA0632263.1"/>
    </source>
</evidence>
<dbReference type="InterPro" id="IPR040256">
    <property type="entry name" value="At4g02000-like"/>
</dbReference>
<protein>
    <recommendedName>
        <fullName evidence="3">CCHC-type domain-containing protein</fullName>
    </recommendedName>
</protein>
<dbReference type="PANTHER" id="PTHR31286:SF173">
    <property type="entry name" value="DUF4283 DOMAIN-CONTAINING PROTEIN"/>
    <property type="match status" value="1"/>
</dbReference>
<proteinExistence type="predicted"/>
<sequence length="178" mass="20826">DKLVGHSSKSVYKELDEKEDFDILEGHIHKFPGLPGYLYKYKILAEIGEMVGKVVKLDMNIDSRMGGCFNRLVVYVNLERPLVSQILINGRPQRVEYESLQTICFHCERYGHVKDNCSFRSARINVEKETALPEMIPENHNLVEDGKVEKDENYRPWITVERRPRQKFRDNVQHSYGN</sequence>
<evidence type="ECO:0000313" key="2">
    <source>
        <dbReference type="Proteomes" id="UP000593561"/>
    </source>
</evidence>
<name>A0A7J8T232_GOSDV</name>
<keyword evidence="2" id="KW-1185">Reference proteome</keyword>
<dbReference type="Proteomes" id="UP000593561">
    <property type="component" value="Unassembled WGS sequence"/>
</dbReference>
<comment type="caution">
    <text evidence="1">The sequence shown here is derived from an EMBL/GenBank/DDBJ whole genome shotgun (WGS) entry which is preliminary data.</text>
</comment>
<dbReference type="PANTHER" id="PTHR31286">
    <property type="entry name" value="GLYCINE-RICH CELL WALL STRUCTURAL PROTEIN 1.8-LIKE"/>
    <property type="match status" value="1"/>
</dbReference>
<reference evidence="1 2" key="1">
    <citation type="journal article" date="2019" name="Genome Biol. Evol.">
        <title>Insights into the evolution of the New World diploid cottons (Gossypium, subgenus Houzingenia) based on genome sequencing.</title>
        <authorList>
            <person name="Grover C.E."/>
            <person name="Arick M.A. 2nd"/>
            <person name="Thrash A."/>
            <person name="Conover J.L."/>
            <person name="Sanders W.S."/>
            <person name="Peterson D.G."/>
            <person name="Frelichowski J.E."/>
            <person name="Scheffler J.A."/>
            <person name="Scheffler B.E."/>
            <person name="Wendel J.F."/>
        </authorList>
    </citation>
    <scope>NUCLEOTIDE SEQUENCE [LARGE SCALE GENOMIC DNA]</scope>
    <source>
        <strain evidence="1">27</strain>
        <tissue evidence="1">Leaf</tissue>
    </source>
</reference>
<dbReference type="AlphaFoldDB" id="A0A7J8T232"/>
<dbReference type="EMBL" id="JABFAC010000013">
    <property type="protein sequence ID" value="MBA0632263.1"/>
    <property type="molecule type" value="Genomic_DNA"/>
</dbReference>